<feature type="region of interest" description="Disordered" evidence="1">
    <location>
        <begin position="85"/>
        <end position="127"/>
    </location>
</feature>
<protein>
    <submittedName>
        <fullName evidence="2">Uncharacterized protein</fullName>
    </submittedName>
</protein>
<dbReference type="Proteomes" id="UP000292957">
    <property type="component" value="Unassembled WGS sequence"/>
</dbReference>
<evidence type="ECO:0000256" key="1">
    <source>
        <dbReference type="SAM" id="MobiDB-lite"/>
    </source>
</evidence>
<reference evidence="2" key="1">
    <citation type="submission" date="2019-01" db="EMBL/GenBank/DDBJ databases">
        <title>Draft genome sequences of three monokaryotic isolates of the white-rot basidiomycete fungus Dichomitus squalens.</title>
        <authorList>
            <consortium name="DOE Joint Genome Institute"/>
            <person name="Lopez S.C."/>
            <person name="Andreopoulos B."/>
            <person name="Pangilinan J."/>
            <person name="Lipzen A."/>
            <person name="Riley R."/>
            <person name="Ahrendt S."/>
            <person name="Ng V."/>
            <person name="Barry K."/>
            <person name="Daum C."/>
            <person name="Grigoriev I.V."/>
            <person name="Hilden K.S."/>
            <person name="Makela M.R."/>
            <person name="de Vries R.P."/>
        </authorList>
    </citation>
    <scope>NUCLEOTIDE SEQUENCE [LARGE SCALE GENOMIC DNA]</scope>
    <source>
        <strain evidence="2">OM18370.1</strain>
    </source>
</reference>
<feature type="compositionally biased region" description="Polar residues" evidence="1">
    <location>
        <begin position="105"/>
        <end position="115"/>
    </location>
</feature>
<evidence type="ECO:0000313" key="2">
    <source>
        <dbReference type="EMBL" id="TBU33976.1"/>
    </source>
</evidence>
<accession>A0A4Q9N575</accession>
<feature type="compositionally biased region" description="Basic and acidic residues" evidence="1">
    <location>
        <begin position="213"/>
        <end position="226"/>
    </location>
</feature>
<dbReference type="OrthoDB" id="2757826at2759"/>
<gene>
    <name evidence="2" type="ORF">BD311DRAFT_338714</name>
</gene>
<dbReference type="AlphaFoldDB" id="A0A4Q9N575"/>
<feature type="region of interest" description="Disordered" evidence="1">
    <location>
        <begin position="176"/>
        <end position="372"/>
    </location>
</feature>
<feature type="compositionally biased region" description="Low complexity" evidence="1">
    <location>
        <begin position="116"/>
        <end position="127"/>
    </location>
</feature>
<organism evidence="2">
    <name type="scientific">Dichomitus squalens</name>
    <dbReference type="NCBI Taxonomy" id="114155"/>
    <lineage>
        <taxon>Eukaryota</taxon>
        <taxon>Fungi</taxon>
        <taxon>Dikarya</taxon>
        <taxon>Basidiomycota</taxon>
        <taxon>Agaricomycotina</taxon>
        <taxon>Agaricomycetes</taxon>
        <taxon>Polyporales</taxon>
        <taxon>Polyporaceae</taxon>
        <taxon>Dichomitus</taxon>
    </lineage>
</organism>
<feature type="compositionally biased region" description="Low complexity" evidence="1">
    <location>
        <begin position="272"/>
        <end position="304"/>
    </location>
</feature>
<dbReference type="EMBL" id="ML143389">
    <property type="protein sequence ID" value="TBU33976.1"/>
    <property type="molecule type" value="Genomic_DNA"/>
</dbReference>
<feature type="compositionally biased region" description="Basic and acidic residues" evidence="1">
    <location>
        <begin position="85"/>
        <end position="95"/>
    </location>
</feature>
<feature type="compositionally biased region" description="Low complexity" evidence="1">
    <location>
        <begin position="176"/>
        <end position="193"/>
    </location>
</feature>
<sequence length="431" mass="46396">MNYPAISSMEVEVSEENVRDVPVIEVIPVSKPLLPDPKTPQRASEVFGFLSRRNTLTIKERDLPPLPQMIITPENTAEPVLQHPEDDLLHPRDTSLGEPTDAIHSANTSHSSTQLTSSDTHSTASHAQIQTATMTKLSTAFAASTTSLNLLINAADSATDCSDNGLPSEVTSNTGAALAASHATGSSLSSSNSTKVPPSKIPRGPRPRPSSTCKRDAPSPVARDEYDNNSYPENQSGSSRSSDNVPQPAEVPARTREAFTNIPQRQHRRATSRSSGRAADALLNDATAAFLRGPDPSSSTGPSSSKEDERKAKPALPSRKRSTKPEHVAQAQGWHKRDKENTPSPPASLSKSAPRRKHAACESGSASPITGTVAMAVATPMRTRMLQVGEPPSPASSSELSPVAREMMNDLRQQRMRARQIERRRGIWVRE</sequence>
<feature type="compositionally biased region" description="Polar residues" evidence="1">
    <location>
        <begin position="228"/>
        <end position="245"/>
    </location>
</feature>
<name>A0A4Q9N575_9APHY</name>
<proteinExistence type="predicted"/>